<dbReference type="EMBL" id="SKBQ01000076">
    <property type="protein sequence ID" value="TPX08563.1"/>
    <property type="molecule type" value="Genomic_DNA"/>
</dbReference>
<dbReference type="AlphaFoldDB" id="A0A507ALT8"/>
<dbReference type="RefSeq" id="XP_030990274.1">
    <property type="nucleotide sequence ID" value="XM_031144915.1"/>
</dbReference>
<organism evidence="1 2">
    <name type="scientific">Thyridium curvatum</name>
    <dbReference type="NCBI Taxonomy" id="1093900"/>
    <lineage>
        <taxon>Eukaryota</taxon>
        <taxon>Fungi</taxon>
        <taxon>Dikarya</taxon>
        <taxon>Ascomycota</taxon>
        <taxon>Pezizomycotina</taxon>
        <taxon>Sordariomycetes</taxon>
        <taxon>Sordariomycetidae</taxon>
        <taxon>Thyridiales</taxon>
        <taxon>Thyridiaceae</taxon>
        <taxon>Thyridium</taxon>
    </lineage>
</organism>
<evidence type="ECO:0000313" key="1">
    <source>
        <dbReference type="EMBL" id="TPX08563.1"/>
    </source>
</evidence>
<name>A0A507ALT8_9PEZI</name>
<dbReference type="GeneID" id="41977349"/>
<keyword evidence="2" id="KW-1185">Reference proteome</keyword>
<evidence type="ECO:0000313" key="2">
    <source>
        <dbReference type="Proteomes" id="UP000319257"/>
    </source>
</evidence>
<dbReference type="InParanoid" id="A0A507ALT8"/>
<proteinExistence type="predicted"/>
<gene>
    <name evidence="1" type="ORF">E0L32_009902</name>
</gene>
<accession>A0A507ALT8</accession>
<protein>
    <submittedName>
        <fullName evidence="1">Uncharacterized protein</fullName>
    </submittedName>
</protein>
<sequence length="276" mass="31938">MAPPRRRQPAVLPPDVSRWVFPIHDVDDVEPPVQDREITRLVVFFLQESSSTEEGGQTVVAADNELTNRVAVWAQFREQVDQFAGLRMEVRPFENTPGDRVLELWEAPPLLPEEVLGLRRAGLYVYLTDVAYRFPRAAGIFRLPIADGWSFTVREMLAMIGEHRMQDFWFEHRPEGPRRFIGHRDFWMQFFIRLLERRIITGELAEPEGGPETPRPATAIGVLTRRWFPDGDSVVLPIENGRFPRMVRWTTPSMQYLSELNLPRRPDSDADTEMAS</sequence>
<dbReference type="Proteomes" id="UP000319257">
    <property type="component" value="Unassembled WGS sequence"/>
</dbReference>
<reference evidence="1 2" key="1">
    <citation type="submission" date="2019-06" db="EMBL/GenBank/DDBJ databases">
        <title>Draft genome sequence of the filamentous fungus Phialemoniopsis curvata isolated from diesel fuel.</title>
        <authorList>
            <person name="Varaljay V.A."/>
            <person name="Lyon W.J."/>
            <person name="Crouch A.L."/>
            <person name="Drake C.E."/>
            <person name="Hollomon J.M."/>
            <person name="Nadeau L.J."/>
            <person name="Nunn H.S."/>
            <person name="Stevenson B.S."/>
            <person name="Bojanowski C.L."/>
            <person name="Crookes-Goodson W.J."/>
        </authorList>
    </citation>
    <scope>NUCLEOTIDE SEQUENCE [LARGE SCALE GENOMIC DNA]</scope>
    <source>
        <strain evidence="1 2">D216</strain>
    </source>
</reference>
<comment type="caution">
    <text evidence="1">The sequence shown here is derived from an EMBL/GenBank/DDBJ whole genome shotgun (WGS) entry which is preliminary data.</text>
</comment>